<accession>A0A2A2FDJ1</accession>
<evidence type="ECO:0000313" key="2">
    <source>
        <dbReference type="Proteomes" id="UP000218083"/>
    </source>
</evidence>
<dbReference type="InterPro" id="IPR029063">
    <property type="entry name" value="SAM-dependent_MTases_sf"/>
</dbReference>
<dbReference type="EMBL" id="NSKC01000009">
    <property type="protein sequence ID" value="PAU82623.1"/>
    <property type="molecule type" value="Genomic_DNA"/>
</dbReference>
<dbReference type="AlphaFoldDB" id="A0A2A2FDJ1"/>
<dbReference type="CDD" id="cd02440">
    <property type="entry name" value="AdoMet_MTases"/>
    <property type="match status" value="1"/>
</dbReference>
<dbReference type="SUPFAM" id="SSF53335">
    <property type="entry name" value="S-adenosyl-L-methionine-dependent methyltransferases"/>
    <property type="match status" value="1"/>
</dbReference>
<protein>
    <submittedName>
        <fullName evidence="1">SAM-dependent methyltransferase</fullName>
    </submittedName>
</protein>
<name>A0A2A2FDJ1_9EURY</name>
<dbReference type="Gene3D" id="3.40.50.150">
    <property type="entry name" value="Vaccinia Virus protein VP39"/>
    <property type="match status" value="1"/>
</dbReference>
<dbReference type="Pfam" id="PF13489">
    <property type="entry name" value="Methyltransf_23"/>
    <property type="match status" value="1"/>
</dbReference>
<dbReference type="RefSeq" id="WP_095637767.1">
    <property type="nucleotide sequence ID" value="NZ_NSKC01000009.1"/>
</dbReference>
<keyword evidence="2" id="KW-1185">Reference proteome</keyword>
<dbReference type="OrthoDB" id="338984at2157"/>
<dbReference type="GO" id="GO:0032259">
    <property type="term" value="P:methylation"/>
    <property type="evidence" value="ECO:0007669"/>
    <property type="project" value="UniProtKB-KW"/>
</dbReference>
<gene>
    <name evidence="1" type="ORF">CK500_13580</name>
</gene>
<dbReference type="GO" id="GO:0008168">
    <property type="term" value="F:methyltransferase activity"/>
    <property type="evidence" value="ECO:0007669"/>
    <property type="project" value="UniProtKB-KW"/>
</dbReference>
<organism evidence="1 2">
    <name type="scientific">Halorubrum salipaludis</name>
    <dbReference type="NCBI Taxonomy" id="2032630"/>
    <lineage>
        <taxon>Archaea</taxon>
        <taxon>Methanobacteriati</taxon>
        <taxon>Methanobacteriota</taxon>
        <taxon>Stenosarchaea group</taxon>
        <taxon>Halobacteria</taxon>
        <taxon>Halobacteriales</taxon>
        <taxon>Haloferacaceae</taxon>
        <taxon>Halorubrum</taxon>
    </lineage>
</organism>
<sequence>MNHAATRYLEAKRSVDERARSPRVRDRLLAALPEAPRVVEAGCGTGVTVPTLLAWGVDAATYRGVDSDPGVVAFARTVRPRELRRRGYDARAADGTVSASDLTAAFETGDAVAALRAESGADLVVAQAFADLVDPEALIDAAESALRPGGLAYLPITFDGGSIFQPDHPADRAVERAYHAAIDARPGRDVRAGRHLADLCRRRAGTLLAMASSDWVVRPRGGDYPADESYFLERILDFVADAIADADVDRGDDWLASRRGQLRDRELTYVAHQYDLLYRAPDGG</sequence>
<proteinExistence type="predicted"/>
<reference evidence="1 2" key="1">
    <citation type="submission" date="2017-08" db="EMBL/GenBank/DDBJ databases">
        <title>The strain WRN001 was isolated from Binhai saline alkaline soil, Tianjin, China.</title>
        <authorList>
            <person name="Liu D."/>
            <person name="Zhang G."/>
        </authorList>
    </citation>
    <scope>NUCLEOTIDE SEQUENCE [LARGE SCALE GENOMIC DNA]</scope>
    <source>
        <strain evidence="1 2">WN019</strain>
    </source>
</reference>
<keyword evidence="1" id="KW-0808">Transferase</keyword>
<keyword evidence="1" id="KW-0489">Methyltransferase</keyword>
<comment type="caution">
    <text evidence="1">The sequence shown here is derived from an EMBL/GenBank/DDBJ whole genome shotgun (WGS) entry which is preliminary data.</text>
</comment>
<dbReference type="Proteomes" id="UP000218083">
    <property type="component" value="Unassembled WGS sequence"/>
</dbReference>
<evidence type="ECO:0000313" key="1">
    <source>
        <dbReference type="EMBL" id="PAU82623.1"/>
    </source>
</evidence>